<protein>
    <submittedName>
        <fullName evidence="1">Uncharacterized protein</fullName>
    </submittedName>
</protein>
<name>A0A8C5YMQ2_MARMA</name>
<accession>A0A8C5YMQ2</accession>
<evidence type="ECO:0000313" key="2">
    <source>
        <dbReference type="Proteomes" id="UP000694407"/>
    </source>
</evidence>
<proteinExistence type="predicted"/>
<dbReference type="AlphaFoldDB" id="A0A8C5YMQ2"/>
<dbReference type="Ensembl" id="ENSMMMT00000002615.1">
    <property type="protein sequence ID" value="ENSMMMP00000002332.1"/>
    <property type="gene ID" value="ENSMMMG00000002138.1"/>
</dbReference>
<keyword evidence="2" id="KW-1185">Reference proteome</keyword>
<sequence length="73" mass="8149">MLVCAVKVTKKQFDALFFFLFKWSFYVAQTGLELLGSSDHPASVSSLAGSIGISHHTQLQFNTFKLAKFFAIM</sequence>
<reference evidence="1" key="1">
    <citation type="submission" date="2025-08" db="UniProtKB">
        <authorList>
            <consortium name="Ensembl"/>
        </authorList>
    </citation>
    <scope>IDENTIFICATION</scope>
</reference>
<dbReference type="PRINTS" id="PR02045">
    <property type="entry name" value="F138DOMAIN"/>
</dbReference>
<reference evidence="1" key="2">
    <citation type="submission" date="2025-09" db="UniProtKB">
        <authorList>
            <consortium name="Ensembl"/>
        </authorList>
    </citation>
    <scope>IDENTIFICATION</scope>
</reference>
<evidence type="ECO:0000313" key="1">
    <source>
        <dbReference type="Ensembl" id="ENSMMMP00000002332.1"/>
    </source>
</evidence>
<dbReference type="Proteomes" id="UP000694407">
    <property type="component" value="Unplaced"/>
</dbReference>
<organism evidence="1 2">
    <name type="scientific">Marmota marmota marmota</name>
    <name type="common">Alpine marmot</name>
    <dbReference type="NCBI Taxonomy" id="9994"/>
    <lineage>
        <taxon>Eukaryota</taxon>
        <taxon>Metazoa</taxon>
        <taxon>Chordata</taxon>
        <taxon>Craniata</taxon>
        <taxon>Vertebrata</taxon>
        <taxon>Euteleostomi</taxon>
        <taxon>Mammalia</taxon>
        <taxon>Eutheria</taxon>
        <taxon>Euarchontoglires</taxon>
        <taxon>Glires</taxon>
        <taxon>Rodentia</taxon>
        <taxon>Sciuromorpha</taxon>
        <taxon>Sciuridae</taxon>
        <taxon>Xerinae</taxon>
        <taxon>Marmotini</taxon>
        <taxon>Marmota</taxon>
    </lineage>
</organism>